<reference evidence="2 3" key="1">
    <citation type="submission" date="2024-05" db="EMBL/GenBank/DDBJ databases">
        <title>Genome sequencing and assembly of Indian major carp, Cirrhinus mrigala (Hamilton, 1822).</title>
        <authorList>
            <person name="Mohindra V."/>
            <person name="Chowdhury L.M."/>
            <person name="Lal K."/>
            <person name="Jena J.K."/>
        </authorList>
    </citation>
    <scope>NUCLEOTIDE SEQUENCE [LARGE SCALE GENOMIC DNA]</scope>
    <source>
        <strain evidence="2">CM1030</strain>
        <tissue evidence="2">Blood</tissue>
    </source>
</reference>
<dbReference type="Proteomes" id="UP001529510">
    <property type="component" value="Unassembled WGS sequence"/>
</dbReference>
<feature type="non-terminal residue" evidence="2">
    <location>
        <position position="1"/>
    </location>
</feature>
<gene>
    <name evidence="2" type="ORF">M9458_021909</name>
</gene>
<comment type="caution">
    <text evidence="2">The sequence shown here is derived from an EMBL/GenBank/DDBJ whole genome shotgun (WGS) entry which is preliminary data.</text>
</comment>
<keyword evidence="3" id="KW-1185">Reference proteome</keyword>
<name>A0ABD0Q8L0_CIRMR</name>
<sequence length="66" mass="6855">KPVATGLAAKSLLPKPAQSGLRPPGYSRLPPARLAAFGFVRSSSVSSVSSNHSTDSTRSDPCRPAY</sequence>
<feature type="non-terminal residue" evidence="2">
    <location>
        <position position="66"/>
    </location>
</feature>
<feature type="compositionally biased region" description="Basic and acidic residues" evidence="1">
    <location>
        <begin position="55"/>
        <end position="66"/>
    </location>
</feature>
<feature type="compositionally biased region" description="Low complexity" evidence="1">
    <location>
        <begin position="43"/>
        <end position="54"/>
    </location>
</feature>
<accession>A0ABD0Q8L0</accession>
<protein>
    <submittedName>
        <fullName evidence="2">Uncharacterized protein</fullName>
    </submittedName>
</protein>
<proteinExistence type="predicted"/>
<feature type="region of interest" description="Disordered" evidence="1">
    <location>
        <begin position="1"/>
        <end position="27"/>
    </location>
</feature>
<organism evidence="2 3">
    <name type="scientific">Cirrhinus mrigala</name>
    <name type="common">Mrigala</name>
    <dbReference type="NCBI Taxonomy" id="683832"/>
    <lineage>
        <taxon>Eukaryota</taxon>
        <taxon>Metazoa</taxon>
        <taxon>Chordata</taxon>
        <taxon>Craniata</taxon>
        <taxon>Vertebrata</taxon>
        <taxon>Euteleostomi</taxon>
        <taxon>Actinopterygii</taxon>
        <taxon>Neopterygii</taxon>
        <taxon>Teleostei</taxon>
        <taxon>Ostariophysi</taxon>
        <taxon>Cypriniformes</taxon>
        <taxon>Cyprinidae</taxon>
        <taxon>Labeoninae</taxon>
        <taxon>Labeonini</taxon>
        <taxon>Cirrhinus</taxon>
    </lineage>
</organism>
<evidence type="ECO:0000313" key="2">
    <source>
        <dbReference type="EMBL" id="KAL0182534.1"/>
    </source>
</evidence>
<evidence type="ECO:0000313" key="3">
    <source>
        <dbReference type="Proteomes" id="UP001529510"/>
    </source>
</evidence>
<dbReference type="EMBL" id="JAMKFB020000010">
    <property type="protein sequence ID" value="KAL0182534.1"/>
    <property type="molecule type" value="Genomic_DNA"/>
</dbReference>
<evidence type="ECO:0000256" key="1">
    <source>
        <dbReference type="SAM" id="MobiDB-lite"/>
    </source>
</evidence>
<feature type="region of interest" description="Disordered" evidence="1">
    <location>
        <begin position="43"/>
        <end position="66"/>
    </location>
</feature>
<dbReference type="AlphaFoldDB" id="A0ABD0Q8L0"/>